<protein>
    <submittedName>
        <fullName evidence="2">Transglutaminase domain protein</fullName>
    </submittedName>
</protein>
<evidence type="ECO:0000313" key="2">
    <source>
        <dbReference type="EMBL" id="ACP34508.1"/>
    </source>
</evidence>
<dbReference type="EMBL" id="CP001399">
    <property type="protein sequence ID" value="ACP34508.1"/>
    <property type="molecule type" value="Genomic_DNA"/>
</dbReference>
<reference evidence="2 3" key="1">
    <citation type="journal article" date="2009" name="Proc. Natl. Acad. Sci. U.S.A.">
        <title>Biogeography of the Sulfolobus islandicus pan-genome.</title>
        <authorList>
            <person name="Reno M.L."/>
            <person name="Held N.L."/>
            <person name="Fields C.J."/>
            <person name="Burke P.V."/>
            <person name="Whitaker R.J."/>
        </authorList>
    </citation>
    <scope>NUCLEOTIDE SEQUENCE [LARGE SCALE GENOMIC DNA]</scope>
    <source>
        <strain evidence="3">L.S.2.15 / Lassen #1</strain>
    </source>
</reference>
<dbReference type="OrthoDB" id="18481at2157"/>
<dbReference type="SUPFAM" id="SSF54001">
    <property type="entry name" value="Cysteine proteinases"/>
    <property type="match status" value="1"/>
</dbReference>
<dbReference type="InterPro" id="IPR038765">
    <property type="entry name" value="Papain-like_cys_pep_sf"/>
</dbReference>
<dbReference type="SMART" id="SM00460">
    <property type="entry name" value="TGc"/>
    <property type="match status" value="1"/>
</dbReference>
<dbReference type="PANTHER" id="PTHR33490:SF6">
    <property type="entry name" value="SLL1049 PROTEIN"/>
    <property type="match status" value="1"/>
</dbReference>
<evidence type="ECO:0000259" key="1">
    <source>
        <dbReference type="SMART" id="SM00460"/>
    </source>
</evidence>
<dbReference type="AlphaFoldDB" id="C3MKY3"/>
<dbReference type="InterPro" id="IPR002931">
    <property type="entry name" value="Transglutaminase-like"/>
</dbReference>
<gene>
    <name evidence="2" type="ordered locus">LS215_0365</name>
</gene>
<sequence length="287" mass="33435">MEYLEITDFGRASLSYPAGWHSHHGLYHFRWGKVFLFSFLFATTMTRYKLSAEVSFSRPSEVMGKLYMIPYKDNGQKVLYFDIDYPSFCKVSVNQDRFRNEYLSFDCNPSGYFSISINYEVEIYSFSKFENEENVFLSSSKYVNIDKFRRFNIPYSSLDDLLNKITSFIRGSIKYDKNNSSVKSAFGSLIMGSGVCVNYSHVTLGILRALGIPARYVVGLIPYSTKEAHAWVEVKVNDVWFPVDPTNATKGIQYLKWAIGRDDADVRSKIWYRKPTSFDFSFNWYFR</sequence>
<dbReference type="Pfam" id="PF01841">
    <property type="entry name" value="Transglut_core"/>
    <property type="match status" value="1"/>
</dbReference>
<feature type="domain" description="Transglutaminase-like" evidence="1">
    <location>
        <begin position="188"/>
        <end position="247"/>
    </location>
</feature>
<dbReference type="HOGENOM" id="CLU_1140614_0_0_2"/>
<dbReference type="Gene3D" id="3.10.620.30">
    <property type="match status" value="1"/>
</dbReference>
<dbReference type="GeneID" id="7808379"/>
<name>C3MKY3_SACI2</name>
<evidence type="ECO:0000313" key="3">
    <source>
        <dbReference type="Proteomes" id="UP000001747"/>
    </source>
</evidence>
<dbReference type="RefSeq" id="WP_012712942.1">
    <property type="nucleotide sequence ID" value="NC_012589.1"/>
</dbReference>
<dbReference type="Proteomes" id="UP000001747">
    <property type="component" value="Chromosome"/>
</dbReference>
<accession>C3MKY3</accession>
<dbReference type="PANTHER" id="PTHR33490">
    <property type="entry name" value="BLR5614 PROTEIN-RELATED"/>
    <property type="match status" value="1"/>
</dbReference>
<organism evidence="2 3">
    <name type="scientific">Saccharolobus islandicus (strain L.S.2.15 / Lassen #1)</name>
    <name type="common">Sulfolobus islandicus</name>
    <dbReference type="NCBI Taxonomy" id="429572"/>
    <lineage>
        <taxon>Archaea</taxon>
        <taxon>Thermoproteota</taxon>
        <taxon>Thermoprotei</taxon>
        <taxon>Sulfolobales</taxon>
        <taxon>Sulfolobaceae</taxon>
        <taxon>Saccharolobus</taxon>
    </lineage>
</organism>
<proteinExistence type="predicted"/>
<dbReference type="KEGG" id="sis:LS215_0365"/>